<dbReference type="GO" id="GO:0016757">
    <property type="term" value="F:glycosyltransferase activity"/>
    <property type="evidence" value="ECO:0007669"/>
    <property type="project" value="UniProtKB-KW"/>
</dbReference>
<evidence type="ECO:0000259" key="1">
    <source>
        <dbReference type="Pfam" id="PF13240"/>
    </source>
</evidence>
<feature type="domain" description="Zinc-ribbon" evidence="1">
    <location>
        <begin position="6"/>
        <end position="26"/>
    </location>
</feature>
<protein>
    <submittedName>
        <fullName evidence="2">Putative amidophosphoribosyltransferase</fullName>
    </submittedName>
</protein>
<keyword evidence="3" id="KW-1185">Reference proteome</keyword>
<accession>A0A841RGY7</accession>
<dbReference type="EMBL" id="JACHGJ010000007">
    <property type="protein sequence ID" value="MBB6481582.1"/>
    <property type="molecule type" value="Genomic_DNA"/>
</dbReference>
<dbReference type="InterPro" id="IPR026870">
    <property type="entry name" value="Zinc_ribbon_dom"/>
</dbReference>
<organism evidence="2 3">
    <name type="scientific">Spirochaeta isovalerica</name>
    <dbReference type="NCBI Taxonomy" id="150"/>
    <lineage>
        <taxon>Bacteria</taxon>
        <taxon>Pseudomonadati</taxon>
        <taxon>Spirochaetota</taxon>
        <taxon>Spirochaetia</taxon>
        <taxon>Spirochaetales</taxon>
        <taxon>Spirochaetaceae</taxon>
        <taxon>Spirochaeta</taxon>
    </lineage>
</organism>
<evidence type="ECO:0000313" key="3">
    <source>
        <dbReference type="Proteomes" id="UP000587760"/>
    </source>
</evidence>
<gene>
    <name evidence="2" type="ORF">HNR50_003262</name>
</gene>
<dbReference type="RefSeq" id="WP_184747822.1">
    <property type="nucleotide sequence ID" value="NZ_JACHGJ010000007.1"/>
</dbReference>
<reference evidence="2 3" key="1">
    <citation type="submission" date="2020-08" db="EMBL/GenBank/DDBJ databases">
        <title>Genomic Encyclopedia of Type Strains, Phase IV (KMG-IV): sequencing the most valuable type-strain genomes for metagenomic binning, comparative biology and taxonomic classification.</title>
        <authorList>
            <person name="Goeker M."/>
        </authorList>
    </citation>
    <scope>NUCLEOTIDE SEQUENCE [LARGE SCALE GENOMIC DNA]</scope>
    <source>
        <strain evidence="2 3">DSM 2461</strain>
    </source>
</reference>
<proteinExistence type="predicted"/>
<sequence>MEEEKFCKHCQKPLKAEYQFCPYCGALNLDDRQFKLPVEPEIVEEHENLDRLDVLEACLDILDSEISQFLATK</sequence>
<keyword evidence="2" id="KW-0808">Transferase</keyword>
<dbReference type="Pfam" id="PF13240">
    <property type="entry name" value="Zn_Ribbon_1"/>
    <property type="match status" value="1"/>
</dbReference>
<keyword evidence="2" id="KW-0328">Glycosyltransferase</keyword>
<dbReference type="Proteomes" id="UP000587760">
    <property type="component" value="Unassembled WGS sequence"/>
</dbReference>
<dbReference type="AlphaFoldDB" id="A0A841RGY7"/>
<evidence type="ECO:0000313" key="2">
    <source>
        <dbReference type="EMBL" id="MBB6481582.1"/>
    </source>
</evidence>
<name>A0A841RGY7_9SPIO</name>
<comment type="caution">
    <text evidence="2">The sequence shown here is derived from an EMBL/GenBank/DDBJ whole genome shotgun (WGS) entry which is preliminary data.</text>
</comment>